<gene>
    <name evidence="6" type="primary">dapL_1</name>
    <name evidence="6" type="ORF">CROST_022920</name>
</gene>
<dbReference type="InterPro" id="IPR004838">
    <property type="entry name" value="NHTrfase_class1_PyrdxlP-BS"/>
</dbReference>
<dbReference type="STRING" id="84029.CROST_04010"/>
<sequence>MIKVNNRLKTIDEYHFKKIEDKKRKLIKNGMKIIDLGIGDPDLVLNEDIKKELVKALDIKDVNKYPPYSGIEKLKLQVIKYYEDVFSIKLDLDEVIITIGSKEGISSLLPSISDIGDYVIVPNPGYQVYTAASNLWGAVPYKIPLTEKNNYLPKLKEIPESVARKSKIFFINYPNNPTGAEAGEEFYKDIINFCERRNILLVNDSAYNEIIKKESTPISLLQSDKNKSMIEIGSISKTYNMTGFRIGYVVGNRHVIKALLKVKSNIDSGQFVPIQYAAAKAISLDRDEINKSREIYDNRRNIAKKILKQKGIKYFDANATFYVWCSVPKGYSTDEFCDKLLTDYGVVVTPGYCFGNLGYNFFRIALTTNIENIETALSKFEDFK</sequence>
<dbReference type="PROSITE" id="PS00105">
    <property type="entry name" value="AA_TRANSFER_CLASS_1"/>
    <property type="match status" value="1"/>
</dbReference>
<dbReference type="Gene3D" id="3.90.1150.10">
    <property type="entry name" value="Aspartate Aminotransferase, domain 1"/>
    <property type="match status" value="1"/>
</dbReference>
<reference evidence="6 7" key="1">
    <citation type="submission" date="2022-04" db="EMBL/GenBank/DDBJ databases">
        <title>Genome sequence of C. roseum typestrain.</title>
        <authorList>
            <person name="Poehlein A."/>
            <person name="Schoch T."/>
            <person name="Duerre P."/>
            <person name="Daniel R."/>
        </authorList>
    </citation>
    <scope>NUCLEOTIDE SEQUENCE [LARGE SCALE GENOMIC DNA]</scope>
    <source>
        <strain evidence="6 7">DSM 7320</strain>
    </source>
</reference>
<dbReference type="InterPro" id="IPR004839">
    <property type="entry name" value="Aminotransferase_I/II_large"/>
</dbReference>
<proteinExistence type="inferred from homology"/>
<feature type="domain" description="Aminotransferase class I/classII large" evidence="5">
    <location>
        <begin position="32"/>
        <end position="379"/>
    </location>
</feature>
<evidence type="ECO:0000313" key="6">
    <source>
        <dbReference type="EMBL" id="URZ11575.1"/>
    </source>
</evidence>
<organism evidence="6 7">
    <name type="scientific">Clostridium felsineum</name>
    <dbReference type="NCBI Taxonomy" id="36839"/>
    <lineage>
        <taxon>Bacteria</taxon>
        <taxon>Bacillati</taxon>
        <taxon>Bacillota</taxon>
        <taxon>Clostridia</taxon>
        <taxon>Eubacteriales</taxon>
        <taxon>Clostridiaceae</taxon>
        <taxon>Clostridium</taxon>
    </lineage>
</organism>
<evidence type="ECO:0000313" key="7">
    <source>
        <dbReference type="Proteomes" id="UP000190951"/>
    </source>
</evidence>
<keyword evidence="7" id="KW-1185">Reference proteome</keyword>
<dbReference type="AlphaFoldDB" id="A0A1S8M9E1"/>
<comment type="similarity">
    <text evidence="4">Belongs to the class-I pyridoxal-phosphate-dependent aminotransferase family.</text>
</comment>
<accession>A0A1S8M9E1</accession>
<evidence type="ECO:0000259" key="5">
    <source>
        <dbReference type="Pfam" id="PF00155"/>
    </source>
</evidence>
<protein>
    <recommendedName>
        <fullName evidence="4">Aminotransferase</fullName>
        <ecNumber evidence="4">2.6.1.-</ecNumber>
    </recommendedName>
</protein>
<dbReference type="GO" id="GO:0008483">
    <property type="term" value="F:transaminase activity"/>
    <property type="evidence" value="ECO:0007669"/>
    <property type="project" value="UniProtKB-KW"/>
</dbReference>
<dbReference type="Proteomes" id="UP000190951">
    <property type="component" value="Chromosome"/>
</dbReference>
<dbReference type="InterPro" id="IPR015424">
    <property type="entry name" value="PyrdxlP-dep_Trfase"/>
</dbReference>
<dbReference type="EMBL" id="CP096983">
    <property type="protein sequence ID" value="URZ11575.1"/>
    <property type="molecule type" value="Genomic_DNA"/>
</dbReference>
<dbReference type="GO" id="GO:0030170">
    <property type="term" value="F:pyridoxal phosphate binding"/>
    <property type="evidence" value="ECO:0007669"/>
    <property type="project" value="InterPro"/>
</dbReference>
<dbReference type="PANTHER" id="PTHR42832">
    <property type="entry name" value="AMINO ACID AMINOTRANSFERASE"/>
    <property type="match status" value="1"/>
</dbReference>
<dbReference type="KEGG" id="crw:CROST_022920"/>
<dbReference type="SUPFAM" id="SSF53383">
    <property type="entry name" value="PLP-dependent transferases"/>
    <property type="match status" value="1"/>
</dbReference>
<evidence type="ECO:0000256" key="3">
    <source>
        <dbReference type="ARBA" id="ARBA00022679"/>
    </source>
</evidence>
<dbReference type="InterPro" id="IPR050881">
    <property type="entry name" value="LL-DAP_aminotransferase"/>
</dbReference>
<dbReference type="InterPro" id="IPR015422">
    <property type="entry name" value="PyrdxlP-dep_Trfase_small"/>
</dbReference>
<dbReference type="Gene3D" id="3.40.640.10">
    <property type="entry name" value="Type I PLP-dependent aspartate aminotransferase-like (Major domain)"/>
    <property type="match status" value="1"/>
</dbReference>
<keyword evidence="3 4" id="KW-0808">Transferase</keyword>
<evidence type="ECO:0000256" key="2">
    <source>
        <dbReference type="ARBA" id="ARBA00022576"/>
    </source>
</evidence>
<dbReference type="InterPro" id="IPR015421">
    <property type="entry name" value="PyrdxlP-dep_Trfase_major"/>
</dbReference>
<name>A0A1S8M9E1_9CLOT</name>
<dbReference type="Pfam" id="PF00155">
    <property type="entry name" value="Aminotran_1_2"/>
    <property type="match status" value="1"/>
</dbReference>
<evidence type="ECO:0000256" key="1">
    <source>
        <dbReference type="ARBA" id="ARBA00001933"/>
    </source>
</evidence>
<keyword evidence="2 4" id="KW-0032">Aminotransferase</keyword>
<dbReference type="RefSeq" id="WP_077833760.1">
    <property type="nucleotide sequence ID" value="NZ_CP096983.1"/>
</dbReference>
<evidence type="ECO:0000256" key="4">
    <source>
        <dbReference type="RuleBase" id="RU000481"/>
    </source>
</evidence>
<dbReference type="EC" id="2.6.1.-" evidence="4"/>
<dbReference type="CDD" id="cd00609">
    <property type="entry name" value="AAT_like"/>
    <property type="match status" value="1"/>
</dbReference>
<comment type="cofactor">
    <cofactor evidence="1 4">
        <name>pyridoxal 5'-phosphate</name>
        <dbReference type="ChEBI" id="CHEBI:597326"/>
    </cofactor>
</comment>
<dbReference type="PANTHER" id="PTHR42832:SF3">
    <property type="entry name" value="L-GLUTAMINE--4-(METHYLSULFANYL)-2-OXOBUTANOATE AMINOTRANSFERASE"/>
    <property type="match status" value="1"/>
</dbReference>